<dbReference type="PANTHER" id="PTHR10151:SF120">
    <property type="entry name" value="BIS(5'-ADENOSYL)-TRIPHOSPHATASE"/>
    <property type="match status" value="1"/>
</dbReference>
<evidence type="ECO:0000313" key="2">
    <source>
        <dbReference type="Proteomes" id="UP000775179"/>
    </source>
</evidence>
<proteinExistence type="predicted"/>
<accession>A0ABD4RHT6</accession>
<dbReference type="Gene3D" id="3.40.720.10">
    <property type="entry name" value="Alkaline Phosphatase, subunit A"/>
    <property type="match status" value="1"/>
</dbReference>
<name>A0ABD4RHT6_9CLOT</name>
<dbReference type="EMBL" id="JAIFTX010000016">
    <property type="protein sequence ID" value="MBX7291039.1"/>
    <property type="molecule type" value="Genomic_DNA"/>
</dbReference>
<sequence>MQTKHLIVISFDGVSTEDLEVLSELPNFAKLIKGGALIKNVEIIYPSLTYPAHATIVTGCYPAKHGIINNTLLEIGEESPNWYWYSKDIKKDTIFDLAEKTGLKTCSILWPVTGRSKITYNMPEICCTKPWHNQIIMSALAGKISYQLPLNKKYGSLIKGIEQPYLDNFSMEAAKDTILNKKPNLMLLHLVDVDSQRHYTGYKSNEVSAALKRHDKRLGEIIDTLEKTGILKQSTIVALGDHSQIDTDKMVRLNSLFREKGLITIDNKNKIRDYKAIAKNCDGSSYIYLKNKYNEEDKRLVEKILDEIVSLDNNPIEFILNSKEAENLGADPKCTFMVEGKRSYSFIDEVTGDFIEKIKEEDIGKLPHRVKATHGYFPKRDNYTTFFIAYGNGIKKGTTIESGNLINHGPTLAKILGLELKDIDGKVEERIFNN</sequence>
<reference evidence="1 2" key="1">
    <citation type="submission" date="2021-08" db="EMBL/GenBank/DDBJ databases">
        <title>Genome sequence analysis of Clostridium chauvoei strains of European origin and evaluation of typing options for outbreak investigations.</title>
        <authorList>
            <person name="Abdel-Glil M."/>
            <person name="Thomas P."/>
            <person name="Seyboldt C."/>
        </authorList>
    </citation>
    <scope>NUCLEOTIDE SEQUENCE [LARGE SCALE GENOMIC DNA]</scope>
    <source>
        <strain evidence="1 2">S0260-09</strain>
    </source>
</reference>
<protein>
    <submittedName>
        <fullName evidence="1">Ectonucleotide pyrophosphatase/phosphodiesterase</fullName>
    </submittedName>
</protein>
<evidence type="ECO:0000313" key="1">
    <source>
        <dbReference type="EMBL" id="MBX7291039.1"/>
    </source>
</evidence>
<dbReference type="Pfam" id="PF01663">
    <property type="entry name" value="Phosphodiest"/>
    <property type="match status" value="1"/>
</dbReference>
<dbReference type="InterPro" id="IPR002591">
    <property type="entry name" value="Phosphodiest/P_Trfase"/>
</dbReference>
<dbReference type="PANTHER" id="PTHR10151">
    <property type="entry name" value="ECTONUCLEOTIDE PYROPHOSPHATASE/PHOSPHODIESTERASE"/>
    <property type="match status" value="1"/>
</dbReference>
<organism evidence="1 2">
    <name type="scientific">Clostridium chauvoei</name>
    <dbReference type="NCBI Taxonomy" id="46867"/>
    <lineage>
        <taxon>Bacteria</taxon>
        <taxon>Bacillati</taxon>
        <taxon>Bacillota</taxon>
        <taxon>Clostridia</taxon>
        <taxon>Eubacteriales</taxon>
        <taxon>Clostridiaceae</taxon>
        <taxon>Clostridium</taxon>
    </lineage>
</organism>
<dbReference type="Proteomes" id="UP000775179">
    <property type="component" value="Unassembled WGS sequence"/>
</dbReference>
<comment type="caution">
    <text evidence="1">The sequence shown here is derived from an EMBL/GenBank/DDBJ whole genome shotgun (WGS) entry which is preliminary data.</text>
</comment>
<dbReference type="SUPFAM" id="SSF53649">
    <property type="entry name" value="Alkaline phosphatase-like"/>
    <property type="match status" value="1"/>
</dbReference>
<dbReference type="GeneID" id="66302239"/>
<dbReference type="InterPro" id="IPR017850">
    <property type="entry name" value="Alkaline_phosphatase_core_sf"/>
</dbReference>
<dbReference type="GO" id="GO:0016787">
    <property type="term" value="F:hydrolase activity"/>
    <property type="evidence" value="ECO:0007669"/>
    <property type="project" value="UniProtKB-ARBA"/>
</dbReference>
<dbReference type="AlphaFoldDB" id="A0ABD4RHT6"/>
<dbReference type="RefSeq" id="WP_021876233.1">
    <property type="nucleotide sequence ID" value="NZ_CP018624.1"/>
</dbReference>
<gene>
    <name evidence="1" type="ORF">K4H94_08380</name>
</gene>
<dbReference type="KEGG" id="cchv:BTM20_10190"/>
<dbReference type="CDD" id="cd16018">
    <property type="entry name" value="Enpp"/>
    <property type="match status" value="1"/>
</dbReference>